<feature type="domain" description="HTH LytTR-type" evidence="3">
    <location>
        <begin position="150"/>
        <end position="220"/>
    </location>
</feature>
<dbReference type="InterPro" id="IPR046947">
    <property type="entry name" value="LytR-like"/>
</dbReference>
<feature type="domain" description="Response regulatory" evidence="2">
    <location>
        <begin position="6"/>
        <end position="121"/>
    </location>
</feature>
<keyword evidence="1" id="KW-0597">Phosphoprotein</keyword>
<dbReference type="SMART" id="SM00448">
    <property type="entry name" value="REC"/>
    <property type="match status" value="1"/>
</dbReference>
<feature type="modified residue" description="4-aspartylphosphate" evidence="1">
    <location>
        <position position="56"/>
    </location>
</feature>
<dbReference type="SMART" id="SM00850">
    <property type="entry name" value="LytTR"/>
    <property type="match status" value="1"/>
</dbReference>
<organism evidence="4 5">
    <name type="scientific">Limnovirga soli</name>
    <dbReference type="NCBI Taxonomy" id="2656915"/>
    <lineage>
        <taxon>Bacteria</taxon>
        <taxon>Pseudomonadati</taxon>
        <taxon>Bacteroidota</taxon>
        <taxon>Chitinophagia</taxon>
        <taxon>Chitinophagales</taxon>
        <taxon>Chitinophagaceae</taxon>
        <taxon>Limnovirga</taxon>
    </lineage>
</organism>
<dbReference type="AlphaFoldDB" id="A0A8J8JUQ9"/>
<evidence type="ECO:0000256" key="1">
    <source>
        <dbReference type="PROSITE-ProRule" id="PRU00169"/>
    </source>
</evidence>
<evidence type="ECO:0000259" key="2">
    <source>
        <dbReference type="PROSITE" id="PS50110"/>
    </source>
</evidence>
<dbReference type="InterPro" id="IPR001789">
    <property type="entry name" value="Sig_transdc_resp-reg_receiver"/>
</dbReference>
<dbReference type="Gene3D" id="3.40.50.2300">
    <property type="match status" value="1"/>
</dbReference>
<dbReference type="Pfam" id="PF00072">
    <property type="entry name" value="Response_reg"/>
    <property type="match status" value="1"/>
</dbReference>
<dbReference type="EMBL" id="WHPF01000014">
    <property type="protein sequence ID" value="NNV57288.1"/>
    <property type="molecule type" value="Genomic_DNA"/>
</dbReference>
<protein>
    <submittedName>
        <fullName evidence="4">Response regulator</fullName>
    </submittedName>
</protein>
<sequence>MGTLIKILVVEDEMIIGAKISMQLTNLGYEVTGILPRGEEAILHVADNKPDIVLLDINLKGKLDGIETATQLQQYGHIPVIYLTANSDDATFNKAKATRPYAFIAKPFKQLDLQRAIELTISRMAENEQSQPTEPKTEGEEQPFILSDRIFVRYKEKMIKIMLADILYIEADRNYSHVFTLNKDYLLSITLKSIEEKLNMQLFMRIHRSFLINIGQVDEVTENQVILAKKTIPLGTGMREQLMQRMQTL</sequence>
<dbReference type="CDD" id="cd17534">
    <property type="entry name" value="REC_DC-like"/>
    <property type="match status" value="1"/>
</dbReference>
<evidence type="ECO:0000313" key="4">
    <source>
        <dbReference type="EMBL" id="NNV57288.1"/>
    </source>
</evidence>
<dbReference type="PROSITE" id="PS50930">
    <property type="entry name" value="HTH_LYTTR"/>
    <property type="match status" value="1"/>
</dbReference>
<dbReference type="InterPro" id="IPR011006">
    <property type="entry name" value="CheY-like_superfamily"/>
</dbReference>
<dbReference type="Proteomes" id="UP000598971">
    <property type="component" value="Unassembled WGS sequence"/>
</dbReference>
<dbReference type="GO" id="GO:0003677">
    <property type="term" value="F:DNA binding"/>
    <property type="evidence" value="ECO:0007669"/>
    <property type="project" value="InterPro"/>
</dbReference>
<dbReference type="InterPro" id="IPR007492">
    <property type="entry name" value="LytTR_DNA-bd_dom"/>
</dbReference>
<dbReference type="PANTHER" id="PTHR37299">
    <property type="entry name" value="TRANSCRIPTIONAL REGULATOR-RELATED"/>
    <property type="match status" value="1"/>
</dbReference>
<dbReference type="RefSeq" id="WP_171609236.1">
    <property type="nucleotide sequence ID" value="NZ_WHPF01000014.1"/>
</dbReference>
<name>A0A8J8JUQ9_9BACT</name>
<dbReference type="PROSITE" id="PS50110">
    <property type="entry name" value="RESPONSE_REGULATORY"/>
    <property type="match status" value="1"/>
</dbReference>
<evidence type="ECO:0000259" key="3">
    <source>
        <dbReference type="PROSITE" id="PS50930"/>
    </source>
</evidence>
<evidence type="ECO:0000313" key="5">
    <source>
        <dbReference type="Proteomes" id="UP000598971"/>
    </source>
</evidence>
<proteinExistence type="predicted"/>
<keyword evidence="5" id="KW-1185">Reference proteome</keyword>
<gene>
    <name evidence="4" type="ORF">GD597_17585</name>
</gene>
<accession>A0A8J8JUQ9</accession>
<comment type="caution">
    <text evidence="4">The sequence shown here is derived from an EMBL/GenBank/DDBJ whole genome shotgun (WGS) entry which is preliminary data.</text>
</comment>
<dbReference type="Gene3D" id="2.40.50.1020">
    <property type="entry name" value="LytTr DNA-binding domain"/>
    <property type="match status" value="1"/>
</dbReference>
<dbReference type="SUPFAM" id="SSF52172">
    <property type="entry name" value="CheY-like"/>
    <property type="match status" value="1"/>
</dbReference>
<reference evidence="4" key="1">
    <citation type="submission" date="2019-10" db="EMBL/GenBank/DDBJ databases">
        <title>Draft genome sequence of Panacibacter sp. KCS-6.</title>
        <authorList>
            <person name="Yim K.J."/>
        </authorList>
    </citation>
    <scope>NUCLEOTIDE SEQUENCE</scope>
    <source>
        <strain evidence="4">KCS-6</strain>
    </source>
</reference>
<dbReference type="PANTHER" id="PTHR37299:SF1">
    <property type="entry name" value="STAGE 0 SPORULATION PROTEIN A HOMOLOG"/>
    <property type="match status" value="1"/>
</dbReference>
<dbReference type="Pfam" id="PF04397">
    <property type="entry name" value="LytTR"/>
    <property type="match status" value="1"/>
</dbReference>
<dbReference type="GO" id="GO:0000156">
    <property type="term" value="F:phosphorelay response regulator activity"/>
    <property type="evidence" value="ECO:0007669"/>
    <property type="project" value="InterPro"/>
</dbReference>